<organism evidence="1">
    <name type="scientific">Tuwongella immobilis</name>
    <dbReference type="NCBI Taxonomy" id="692036"/>
    <lineage>
        <taxon>Bacteria</taxon>
        <taxon>Pseudomonadati</taxon>
        <taxon>Planctomycetota</taxon>
        <taxon>Planctomycetia</taxon>
        <taxon>Gemmatales</taxon>
        <taxon>Gemmataceae</taxon>
        <taxon>Tuwongella</taxon>
    </lineage>
</organism>
<dbReference type="AlphaFoldDB" id="A0A6C2YV26"/>
<accession>A0A6C2YV26</accession>
<dbReference type="EMBL" id="LR593887">
    <property type="protein sequence ID" value="VTS08068.1"/>
    <property type="molecule type" value="Genomic_DNA"/>
</dbReference>
<dbReference type="InParanoid" id="A0A6C2YV26"/>
<reference evidence="1" key="1">
    <citation type="submission" date="2019-04" db="EMBL/GenBank/DDBJ databases">
        <authorList>
            <consortium name="Science for Life Laboratories"/>
        </authorList>
    </citation>
    <scope>NUCLEOTIDE SEQUENCE</scope>
    <source>
        <strain evidence="1">MBLW1</strain>
    </source>
</reference>
<proteinExistence type="predicted"/>
<sequence>MGMDLSGPGGEFWWDFFRWPKLLRIALRHGWEPAGTLLPLVETVEFPEEDWDGGYVSNDHQLVTAEDAAALADALERALPTISDTVTLTDAERDQWEPTDETERAASDLRSLSGPVWKAAIREFIEFCRAGGFTIG</sequence>
<dbReference type="KEGG" id="tim:GMBLW1_38370"/>
<gene>
    <name evidence="1" type="ORF">GMBLW1_38370</name>
</gene>
<protein>
    <recommendedName>
        <fullName evidence="3">DUF1877 family protein</fullName>
    </recommendedName>
</protein>
<evidence type="ECO:0000313" key="1">
    <source>
        <dbReference type="EMBL" id="VIP05356.1"/>
    </source>
</evidence>
<dbReference type="RefSeq" id="WP_162660440.1">
    <property type="nucleotide sequence ID" value="NZ_LR593887.1"/>
</dbReference>
<dbReference type="EMBL" id="LR586016">
    <property type="protein sequence ID" value="VIP05356.1"/>
    <property type="molecule type" value="Genomic_DNA"/>
</dbReference>
<name>A0A6C2YV26_9BACT</name>
<evidence type="ECO:0008006" key="3">
    <source>
        <dbReference type="Google" id="ProtNLM"/>
    </source>
</evidence>
<dbReference type="Proteomes" id="UP000464378">
    <property type="component" value="Chromosome"/>
</dbReference>
<evidence type="ECO:0000313" key="2">
    <source>
        <dbReference type="Proteomes" id="UP000464378"/>
    </source>
</evidence>
<keyword evidence="2" id="KW-1185">Reference proteome</keyword>